<sequence length="208" mass="22918">MGGTLLALIIALGSFAVYFSAFFFPEVHRKSDFYWSGLGFFYALVLWICSGRITGAVLLGQTASVALLVWFGTQTLILRRNLASPEEKTRISENVASSLKNLYPVTLWQKIRGKQPKTTPKTPTSNATSKIETQSSEKAESTEETAKTQSTAETQTTEETRETTPSSESESPEETAETQPTPENQTNEETATTSSSSPEEEKEETKNE</sequence>
<keyword evidence="2" id="KW-1133">Transmembrane helix</keyword>
<keyword evidence="2" id="KW-0812">Transmembrane</keyword>
<evidence type="ECO:0000313" key="3">
    <source>
        <dbReference type="EMBL" id="QDZ38765.1"/>
    </source>
</evidence>
<feature type="compositionally biased region" description="Basic and acidic residues" evidence="1">
    <location>
        <begin position="135"/>
        <end position="146"/>
    </location>
</feature>
<feature type="compositionally biased region" description="Low complexity" evidence="1">
    <location>
        <begin position="147"/>
        <end position="169"/>
    </location>
</feature>
<reference evidence="3" key="1">
    <citation type="submission" date="2019-08" db="EMBL/GenBank/DDBJ databases">
        <title>Carotenoids and Carotenoid Binding Proteins in the Halophilic Cyanobacterium Euhalothece sp. ZM00.</title>
        <authorList>
            <person name="Cho S.M."/>
            <person name="Song J.Y."/>
            <person name="Park Y.-I."/>
        </authorList>
    </citation>
    <scope>NUCLEOTIDE SEQUENCE [LARGE SCALE GENOMIC DNA]</scope>
    <source>
        <strain evidence="3">Z-M001</strain>
    </source>
</reference>
<dbReference type="AlphaFoldDB" id="A0A5B8NKC2"/>
<dbReference type="EMBL" id="CP042326">
    <property type="protein sequence ID" value="QDZ38765.1"/>
    <property type="molecule type" value="Genomic_DNA"/>
</dbReference>
<evidence type="ECO:0000256" key="1">
    <source>
        <dbReference type="SAM" id="MobiDB-lite"/>
    </source>
</evidence>
<dbReference type="Proteomes" id="UP000318453">
    <property type="component" value="Chromosome"/>
</dbReference>
<dbReference type="RefSeq" id="WP_146294376.1">
    <property type="nucleotide sequence ID" value="NZ_CP042326.1"/>
</dbReference>
<feature type="region of interest" description="Disordered" evidence="1">
    <location>
        <begin position="113"/>
        <end position="208"/>
    </location>
</feature>
<feature type="transmembrane region" description="Helical" evidence="2">
    <location>
        <begin position="33"/>
        <end position="53"/>
    </location>
</feature>
<evidence type="ECO:0000313" key="4">
    <source>
        <dbReference type="Proteomes" id="UP000318453"/>
    </source>
</evidence>
<organism evidence="3 4">
    <name type="scientific">Euhalothece natronophila Z-M001</name>
    <dbReference type="NCBI Taxonomy" id="522448"/>
    <lineage>
        <taxon>Bacteria</taxon>
        <taxon>Bacillati</taxon>
        <taxon>Cyanobacteriota</taxon>
        <taxon>Cyanophyceae</taxon>
        <taxon>Oscillatoriophycideae</taxon>
        <taxon>Chroococcales</taxon>
        <taxon>Halothecacae</taxon>
        <taxon>Halothece cluster</taxon>
        <taxon>Euhalothece</taxon>
    </lineage>
</organism>
<evidence type="ECO:0008006" key="5">
    <source>
        <dbReference type="Google" id="ProtNLM"/>
    </source>
</evidence>
<accession>A0A5B8NKC2</accession>
<dbReference type="Pfam" id="PF07444">
    <property type="entry name" value="Ycf66_N"/>
    <property type="match status" value="1"/>
</dbReference>
<name>A0A5B8NKC2_9CHRO</name>
<evidence type="ECO:0000256" key="2">
    <source>
        <dbReference type="SAM" id="Phobius"/>
    </source>
</evidence>
<proteinExistence type="predicted"/>
<feature type="compositionally biased region" description="Low complexity" evidence="1">
    <location>
        <begin position="177"/>
        <end position="197"/>
    </location>
</feature>
<feature type="transmembrane region" description="Helical" evidence="2">
    <location>
        <begin position="6"/>
        <end position="24"/>
    </location>
</feature>
<feature type="transmembrane region" description="Helical" evidence="2">
    <location>
        <begin position="59"/>
        <end position="78"/>
    </location>
</feature>
<dbReference type="KEGG" id="enn:FRE64_01690"/>
<gene>
    <name evidence="3" type="ORF">FRE64_01690</name>
</gene>
<dbReference type="InterPro" id="IPR010004">
    <property type="entry name" value="Uncharacterised_Ycf66"/>
</dbReference>
<protein>
    <recommendedName>
        <fullName evidence="5">Ycf66 family protein</fullName>
    </recommendedName>
</protein>
<keyword evidence="2" id="KW-0472">Membrane</keyword>
<keyword evidence="4" id="KW-1185">Reference proteome</keyword>
<dbReference type="OrthoDB" id="532877at2"/>